<proteinExistence type="inferred from homology"/>
<evidence type="ECO:0000256" key="3">
    <source>
        <dbReference type="ARBA" id="ARBA00022723"/>
    </source>
</evidence>
<dbReference type="GO" id="GO:0046872">
    <property type="term" value="F:metal ion binding"/>
    <property type="evidence" value="ECO:0007669"/>
    <property type="project" value="UniProtKB-KW"/>
</dbReference>
<keyword evidence="5" id="KW-0862">Zinc</keyword>
<comment type="caution">
    <text evidence="7">The sequence shown here is derived from an EMBL/GenBank/DDBJ whole genome shotgun (WGS) entry which is preliminary data.</text>
</comment>
<dbReference type="InterPro" id="IPR001365">
    <property type="entry name" value="A_deaminase_dom"/>
</dbReference>
<dbReference type="InterPro" id="IPR006330">
    <property type="entry name" value="Ado/ade_deaminase"/>
</dbReference>
<keyword evidence="8" id="KW-1185">Reference proteome</keyword>
<dbReference type="EMBL" id="WJXB01000015">
    <property type="protein sequence ID" value="MRN56662.1"/>
    <property type="molecule type" value="Genomic_DNA"/>
</dbReference>
<evidence type="ECO:0000313" key="7">
    <source>
        <dbReference type="EMBL" id="MRN56662.1"/>
    </source>
</evidence>
<keyword evidence="3" id="KW-0479">Metal-binding</keyword>
<dbReference type="SUPFAM" id="SSF51556">
    <property type="entry name" value="Metallo-dependent hydrolases"/>
    <property type="match status" value="1"/>
</dbReference>
<evidence type="ECO:0000313" key="8">
    <source>
        <dbReference type="Proteomes" id="UP000463051"/>
    </source>
</evidence>
<evidence type="ECO:0000256" key="2">
    <source>
        <dbReference type="ARBA" id="ARBA00006676"/>
    </source>
</evidence>
<keyword evidence="4" id="KW-0378">Hydrolase</keyword>
<organism evidence="7 8">
    <name type="scientific">Paenibacillus monticola</name>
    <dbReference type="NCBI Taxonomy" id="2666075"/>
    <lineage>
        <taxon>Bacteria</taxon>
        <taxon>Bacillati</taxon>
        <taxon>Bacillota</taxon>
        <taxon>Bacilli</taxon>
        <taxon>Bacillales</taxon>
        <taxon>Paenibacillaceae</taxon>
        <taxon>Paenibacillus</taxon>
    </lineage>
</organism>
<sequence length="320" mass="36266">MSADLEQFSIKQTFMDSLRNESLTNLQTIPKSDLHNHAGRGGTIQYIGEWANVSIQPPTEPFQSLLEMQSWYVEHVKRHCPGIQGYLKRIEASFVQAAEDHIERLVLSFGIDEIDSLGGMEPFSRIIDDLHRVFAPKTRFLPELALDRGCNIDNVYGRMDEILAFRWFRSIDICGDEFAQPIVCFNSIYRAANSAGLVLKAHVGEFGTADDVREAVEELGLQEVHHGIAAARSPQIMRWLSDHNIQLNVCPTSNIMLGVVENYDSHPIRKLYNFGIPVTINTDDLLIFNQSVSQEYMNLYKSGLITAEELNEIRLIGLRE</sequence>
<dbReference type="InterPro" id="IPR032466">
    <property type="entry name" value="Metal_Hydrolase"/>
</dbReference>
<dbReference type="GO" id="GO:0019239">
    <property type="term" value="F:deaminase activity"/>
    <property type="evidence" value="ECO:0007669"/>
    <property type="project" value="InterPro"/>
</dbReference>
<dbReference type="PANTHER" id="PTHR43114:SF6">
    <property type="entry name" value="ADENINE DEAMINASE"/>
    <property type="match status" value="1"/>
</dbReference>
<dbReference type="GO" id="GO:0016814">
    <property type="term" value="F:hydrolase activity, acting on carbon-nitrogen (but not peptide) bonds, in cyclic amidines"/>
    <property type="evidence" value="ECO:0007669"/>
    <property type="project" value="UniProtKB-ARBA"/>
</dbReference>
<evidence type="ECO:0000256" key="4">
    <source>
        <dbReference type="ARBA" id="ARBA00022801"/>
    </source>
</evidence>
<dbReference type="Pfam" id="PF00962">
    <property type="entry name" value="A_deaminase"/>
    <property type="match status" value="1"/>
</dbReference>
<evidence type="ECO:0000256" key="5">
    <source>
        <dbReference type="ARBA" id="ARBA00022833"/>
    </source>
</evidence>
<evidence type="ECO:0000259" key="6">
    <source>
        <dbReference type="Pfam" id="PF00962"/>
    </source>
</evidence>
<dbReference type="RefSeq" id="WP_154122164.1">
    <property type="nucleotide sequence ID" value="NZ_WJXB01000015.1"/>
</dbReference>
<comment type="cofactor">
    <cofactor evidence="1">
        <name>Zn(2+)</name>
        <dbReference type="ChEBI" id="CHEBI:29105"/>
    </cofactor>
</comment>
<gene>
    <name evidence="7" type="ORF">GJB61_27240</name>
</gene>
<protein>
    <submittedName>
        <fullName evidence="7">Adenosine deaminase</fullName>
    </submittedName>
</protein>
<accession>A0A7X2L446</accession>
<dbReference type="Gene3D" id="3.20.20.140">
    <property type="entry name" value="Metal-dependent hydrolases"/>
    <property type="match status" value="1"/>
</dbReference>
<comment type="similarity">
    <text evidence="2">Belongs to the metallo-dependent hydrolases superfamily. Adenosine and AMP deaminases family.</text>
</comment>
<reference evidence="7 8" key="1">
    <citation type="submission" date="2019-11" db="EMBL/GenBank/DDBJ databases">
        <title>Paenibacillus monticola sp. nov., a novel PGPR strain isolated from mountain sample in China.</title>
        <authorList>
            <person name="Zhao Q."/>
            <person name="Li H.-P."/>
            <person name="Zhang J.-L."/>
        </authorList>
    </citation>
    <scope>NUCLEOTIDE SEQUENCE [LARGE SCALE GENOMIC DNA]</scope>
    <source>
        <strain evidence="7 8">LC-T2</strain>
    </source>
</reference>
<evidence type="ECO:0000256" key="1">
    <source>
        <dbReference type="ARBA" id="ARBA00001947"/>
    </source>
</evidence>
<dbReference type="AlphaFoldDB" id="A0A7X2L446"/>
<dbReference type="PANTHER" id="PTHR43114">
    <property type="entry name" value="ADENINE DEAMINASE"/>
    <property type="match status" value="1"/>
</dbReference>
<feature type="domain" description="Adenosine deaminase" evidence="6">
    <location>
        <begin position="170"/>
        <end position="314"/>
    </location>
</feature>
<name>A0A7X2L446_9BACL</name>
<dbReference type="Proteomes" id="UP000463051">
    <property type="component" value="Unassembled WGS sequence"/>
</dbReference>